<gene>
    <name evidence="2" type="ORF">DI549_05520</name>
</gene>
<reference evidence="2 3" key="1">
    <citation type="submission" date="2017-08" db="EMBL/GenBank/DDBJ databases">
        <title>Infants hospitalized years apart are colonized by the same room-sourced microbial strains.</title>
        <authorList>
            <person name="Brooks B."/>
            <person name="Olm M.R."/>
            <person name="Firek B.A."/>
            <person name="Baker R."/>
            <person name="Thomas B.C."/>
            <person name="Morowitz M.J."/>
            <person name="Banfield J.F."/>
        </authorList>
    </citation>
    <scope>NUCLEOTIDE SEQUENCE [LARGE SCALE GENOMIC DNA]</scope>
    <source>
        <strain evidence="2">S2_005_001_R2_27</strain>
    </source>
</reference>
<dbReference type="EMBL" id="QFQD01000012">
    <property type="protein sequence ID" value="PZQ84201.1"/>
    <property type="molecule type" value="Genomic_DNA"/>
</dbReference>
<evidence type="ECO:0000313" key="2">
    <source>
        <dbReference type="EMBL" id="PZQ84201.1"/>
    </source>
</evidence>
<protein>
    <submittedName>
        <fullName evidence="2">NAD(P)-dependent oxidoreductase</fullName>
    </submittedName>
</protein>
<dbReference type="PANTHER" id="PTHR47129">
    <property type="entry name" value="QUINONE OXIDOREDUCTASE 2"/>
    <property type="match status" value="1"/>
</dbReference>
<dbReference type="InterPro" id="IPR016040">
    <property type="entry name" value="NAD(P)-bd_dom"/>
</dbReference>
<sequence>MTVITAASGKLGQTLASAFAAKGLASTVKLAARSPEKLAAQQAQGFAVVAADYDDLASLKAAFAGEDVAVIISGVGPNEARIAQHHNAIEAAKAAGVKRIVYTSATNPAATSRFDWAKAHVATEAELKASGIAYTILRDNSYFSNNDPLFANAKESGVLPFTGIAAKVAYVSHEDVADAIVGAVTGTGHENKVYELSGSEAWSAIDLAAILSEVTGKQISALDVPVSAFEDQFRAMGLPEFVATGVGSFYAALGAGEYAATSRDVETLAGRPSTSAKAYLARFA</sequence>
<feature type="domain" description="NAD(P)-binding" evidence="1">
    <location>
        <begin position="7"/>
        <end position="185"/>
    </location>
</feature>
<dbReference type="Pfam" id="PF13460">
    <property type="entry name" value="NAD_binding_10"/>
    <property type="match status" value="1"/>
</dbReference>
<accession>A0A2W5R058</accession>
<evidence type="ECO:0000313" key="3">
    <source>
        <dbReference type="Proteomes" id="UP000248887"/>
    </source>
</evidence>
<dbReference type="Gene3D" id="3.40.50.720">
    <property type="entry name" value="NAD(P)-binding Rossmann-like Domain"/>
    <property type="match status" value="1"/>
</dbReference>
<proteinExistence type="predicted"/>
<dbReference type="AlphaFoldDB" id="A0A2W5R058"/>
<dbReference type="CDD" id="cd05269">
    <property type="entry name" value="TMR_SDR_a"/>
    <property type="match status" value="1"/>
</dbReference>
<evidence type="ECO:0000259" key="1">
    <source>
        <dbReference type="Pfam" id="PF13460"/>
    </source>
</evidence>
<dbReference type="PANTHER" id="PTHR47129:SF1">
    <property type="entry name" value="NMRA-LIKE DOMAIN-CONTAINING PROTEIN"/>
    <property type="match status" value="1"/>
</dbReference>
<dbReference type="Gene3D" id="3.90.25.10">
    <property type="entry name" value="UDP-galactose 4-epimerase, domain 1"/>
    <property type="match status" value="1"/>
</dbReference>
<organism evidence="2 3">
    <name type="scientific">Ancylobacter novellus</name>
    <name type="common">Thiobacillus novellus</name>
    <dbReference type="NCBI Taxonomy" id="921"/>
    <lineage>
        <taxon>Bacteria</taxon>
        <taxon>Pseudomonadati</taxon>
        <taxon>Pseudomonadota</taxon>
        <taxon>Alphaproteobacteria</taxon>
        <taxon>Hyphomicrobiales</taxon>
        <taxon>Xanthobacteraceae</taxon>
        <taxon>Ancylobacter</taxon>
    </lineage>
</organism>
<dbReference type="SUPFAM" id="SSF51735">
    <property type="entry name" value="NAD(P)-binding Rossmann-fold domains"/>
    <property type="match status" value="1"/>
</dbReference>
<name>A0A2W5R058_ANCNO</name>
<comment type="caution">
    <text evidence="2">The sequence shown here is derived from an EMBL/GenBank/DDBJ whole genome shotgun (WGS) entry which is preliminary data.</text>
</comment>
<dbReference type="InterPro" id="IPR052718">
    <property type="entry name" value="NmrA-type_oxidoreductase"/>
</dbReference>
<dbReference type="InterPro" id="IPR036291">
    <property type="entry name" value="NAD(P)-bd_dom_sf"/>
</dbReference>
<dbReference type="Proteomes" id="UP000248887">
    <property type="component" value="Unassembled WGS sequence"/>
</dbReference>